<dbReference type="AlphaFoldDB" id="A0A8J6NAJ4"/>
<evidence type="ECO:0000259" key="1">
    <source>
        <dbReference type="PROSITE" id="PS51833"/>
    </source>
</evidence>
<dbReference type="EMBL" id="JACNJZ010000084">
    <property type="protein sequence ID" value="MBC8317356.1"/>
    <property type="molecule type" value="Genomic_DNA"/>
</dbReference>
<dbReference type="PROSITE" id="PS51833">
    <property type="entry name" value="HDOD"/>
    <property type="match status" value="1"/>
</dbReference>
<dbReference type="InterPro" id="IPR003607">
    <property type="entry name" value="HD/PDEase_dom"/>
</dbReference>
<evidence type="ECO:0000313" key="2">
    <source>
        <dbReference type="EMBL" id="MBC8317356.1"/>
    </source>
</evidence>
<sequence>MDEKQIAELRRALREAKSLPTLPAIISKLTRMAEDPETTSEQMGKVISKDHILALKLLKLVNSAFYGFPQKISSLSNAIILLGFNVIKSLIISSSIFEMMEEQDLELWEHSLGCAVACSVLAKRLEVKDPEEISTAGLVHDIGKVAIKMELPKVYKQILETSNDEDISILNAEEKILSFSHAQVGSWLSKSWNLPAKLVEPITCHHHPAKAIEEKLATAIVHFSDILVRGMGYGHGPDIWVPPLSKKAWEMLNFTPRDLDEIIEEVEEKLWDVKGFSMEISQEDLNKADLSKEE</sequence>
<dbReference type="SUPFAM" id="SSF109604">
    <property type="entry name" value="HD-domain/PDEase-like"/>
    <property type="match status" value="1"/>
</dbReference>
<dbReference type="InterPro" id="IPR013976">
    <property type="entry name" value="HDOD"/>
</dbReference>
<reference evidence="2 3" key="1">
    <citation type="submission" date="2020-08" db="EMBL/GenBank/DDBJ databases">
        <title>Bridging the membrane lipid divide: bacteria of the FCB group superphylum have the potential to synthesize archaeal ether lipids.</title>
        <authorList>
            <person name="Villanueva L."/>
            <person name="Von Meijenfeldt F.A.B."/>
            <person name="Westbye A.B."/>
            <person name="Yadav S."/>
            <person name="Hopmans E.C."/>
            <person name="Dutilh B.E."/>
            <person name="Sinninghe Damste J.S."/>
        </authorList>
    </citation>
    <scope>NUCLEOTIDE SEQUENCE [LARGE SCALE GENOMIC DNA]</scope>
    <source>
        <strain evidence="2">NIOZ-UU47</strain>
    </source>
</reference>
<dbReference type="PANTHER" id="PTHR33525">
    <property type="match status" value="1"/>
</dbReference>
<dbReference type="CDD" id="cd00077">
    <property type="entry name" value="HDc"/>
    <property type="match status" value="1"/>
</dbReference>
<dbReference type="Proteomes" id="UP000614424">
    <property type="component" value="Unassembled WGS sequence"/>
</dbReference>
<dbReference type="Gene3D" id="1.10.3210.10">
    <property type="entry name" value="Hypothetical protein af1432"/>
    <property type="match status" value="1"/>
</dbReference>
<dbReference type="InterPro" id="IPR052340">
    <property type="entry name" value="RNase_Y/CdgJ"/>
</dbReference>
<name>A0A8J6NAJ4_9BACT</name>
<feature type="domain" description="HDOD" evidence="1">
    <location>
        <begin position="19"/>
        <end position="208"/>
    </location>
</feature>
<dbReference type="SMART" id="SM00471">
    <property type="entry name" value="HDc"/>
    <property type="match status" value="1"/>
</dbReference>
<organism evidence="2 3">
    <name type="scientific">Candidatus Desulfobia pelagia</name>
    <dbReference type="NCBI Taxonomy" id="2841692"/>
    <lineage>
        <taxon>Bacteria</taxon>
        <taxon>Pseudomonadati</taxon>
        <taxon>Thermodesulfobacteriota</taxon>
        <taxon>Desulfobulbia</taxon>
        <taxon>Desulfobulbales</taxon>
        <taxon>Desulfobulbaceae</taxon>
        <taxon>Candidatus Desulfobia</taxon>
    </lineage>
</organism>
<dbReference type="Pfam" id="PF08668">
    <property type="entry name" value="HDOD"/>
    <property type="match status" value="1"/>
</dbReference>
<protein>
    <submittedName>
        <fullName evidence="2">HDOD domain-containing protein</fullName>
    </submittedName>
</protein>
<accession>A0A8J6NAJ4</accession>
<proteinExistence type="predicted"/>
<dbReference type="PANTHER" id="PTHR33525:SF3">
    <property type="entry name" value="RIBONUCLEASE Y"/>
    <property type="match status" value="1"/>
</dbReference>
<evidence type="ECO:0000313" key="3">
    <source>
        <dbReference type="Proteomes" id="UP000614424"/>
    </source>
</evidence>
<gene>
    <name evidence="2" type="ORF">H8E41_05580</name>
</gene>
<comment type="caution">
    <text evidence="2">The sequence shown here is derived from an EMBL/GenBank/DDBJ whole genome shotgun (WGS) entry which is preliminary data.</text>
</comment>